<dbReference type="EMBL" id="MLQM01000043">
    <property type="protein sequence ID" value="OHV04336.1"/>
    <property type="molecule type" value="Genomic_DNA"/>
</dbReference>
<dbReference type="GO" id="GO:0016020">
    <property type="term" value="C:membrane"/>
    <property type="evidence" value="ECO:0007669"/>
    <property type="project" value="UniProtKB-SubCell"/>
</dbReference>
<sequence length="525" mass="54048">MIKPFANSARSSASGPLTWRTWVGLVVLPILVMGLFLWAFWSPESNHGAAKAAVVNDDHPVTVDGKVLPLGRELAGNLTHSDSPYTWVLTDADDARDGLARGDYGAVVTIPENFSAKATSSAGAHPMEAGRAELRVQTSNATGVADPLISTEIARVVLGTLNQQIVQTYLENVYLSFSTMHDQLSKAADGAAQLATGADDLKAGAGRLSSGSGQLASGLGDAQSKVSAVTVLLSQLPAPAPGPLSGPASQIEQLASGVNSAASGANQLHDGAQQLESGLGQLSDGAHQLANQLAQGRDRVPVYDRAQRDRLKDVAATPAVAITDSTDVGAAVAAVAVALALWACGLGTYVITRAMPGAVLTSRDRTWLIVARAACPGATVAVLAAAALSLILAPILSISAGRWFELLGVILLSALTFMALNQAVTASFKRPGRFASIVVLVLTLVTSLMSTIPAALHTIGEFLPTHAAVLALRGVIIGSDIAVTGVLQLAVWFIGGSLATVLVTEQRRVLSGKKLRLGSVLSPAT</sequence>
<feature type="transmembrane region" description="Helical" evidence="5">
    <location>
        <begin position="434"/>
        <end position="456"/>
    </location>
</feature>
<evidence type="ECO:0000313" key="8">
    <source>
        <dbReference type="EMBL" id="PQM48166.1"/>
    </source>
</evidence>
<keyword evidence="2 5" id="KW-0812">Transmembrane</keyword>
<dbReference type="PANTHER" id="PTHR43077">
    <property type="entry name" value="TRANSPORT PERMEASE YVFS-RELATED"/>
    <property type="match status" value="1"/>
</dbReference>
<evidence type="ECO:0000256" key="2">
    <source>
        <dbReference type="ARBA" id="ARBA00022692"/>
    </source>
</evidence>
<protein>
    <submittedName>
        <fullName evidence="8">ESAT-6 secretion accessory factor EsaA</fullName>
    </submittedName>
</protein>
<dbReference type="Pfam" id="PF12698">
    <property type="entry name" value="ABC2_membrane_3"/>
    <property type="match status" value="1"/>
</dbReference>
<dbReference type="InterPro" id="IPR051328">
    <property type="entry name" value="T7SS_ABC-Transporter"/>
</dbReference>
<feature type="transmembrane region" description="Helical" evidence="5">
    <location>
        <begin position="328"/>
        <end position="352"/>
    </location>
</feature>
<evidence type="ECO:0000313" key="10">
    <source>
        <dbReference type="Proteomes" id="UP000238296"/>
    </source>
</evidence>
<organism evidence="7 9">
    <name type="scientific">Mycobacterium talmoniae</name>
    <dbReference type="NCBI Taxonomy" id="1858794"/>
    <lineage>
        <taxon>Bacteria</taxon>
        <taxon>Bacillati</taxon>
        <taxon>Actinomycetota</taxon>
        <taxon>Actinomycetes</taxon>
        <taxon>Mycobacteriales</taxon>
        <taxon>Mycobacteriaceae</taxon>
        <taxon>Mycobacterium</taxon>
    </lineage>
</organism>
<dbReference type="RefSeq" id="WP_071025265.1">
    <property type="nucleotide sequence ID" value="NZ_MLQM01000043.1"/>
</dbReference>
<dbReference type="NCBIfam" id="TIGR03057">
    <property type="entry name" value="xxxLxxG_by_4"/>
    <property type="match status" value="3"/>
</dbReference>
<reference evidence="7 9" key="1">
    <citation type="submission" date="2016-10" db="EMBL/GenBank/DDBJ databases">
        <title>Genome sequence of Mycobacterium talmonii.</title>
        <authorList>
            <person name="Greninger A.L."/>
            <person name="Elliott B."/>
            <person name="Vasireddy S."/>
            <person name="Vasireddy R."/>
        </authorList>
    </citation>
    <scope>NUCLEOTIDE SEQUENCE [LARGE SCALE GENOMIC DNA]</scope>
    <source>
        <strain evidence="7">MO-5499</strain>
        <strain evidence="9">NE-TNMC-100812</strain>
    </source>
</reference>
<feature type="transmembrane region" description="Helical" evidence="5">
    <location>
        <begin position="403"/>
        <end position="422"/>
    </location>
</feature>
<evidence type="ECO:0000259" key="6">
    <source>
        <dbReference type="Pfam" id="PF12698"/>
    </source>
</evidence>
<dbReference type="PANTHER" id="PTHR43077:SF5">
    <property type="entry name" value="PHAGE INFECTION PROTEIN"/>
    <property type="match status" value="1"/>
</dbReference>
<keyword evidence="4 5" id="KW-0472">Membrane</keyword>
<dbReference type="Proteomes" id="UP000238296">
    <property type="component" value="Unassembled WGS sequence"/>
</dbReference>
<evidence type="ECO:0000256" key="3">
    <source>
        <dbReference type="ARBA" id="ARBA00022989"/>
    </source>
</evidence>
<gene>
    <name evidence="8" type="primary">esaA_2</name>
    <name evidence="7" type="ORF">BKN37_10530</name>
    <name evidence="8" type="ORF">C1Y40_01629</name>
</gene>
<feature type="transmembrane region" description="Helical" evidence="5">
    <location>
        <begin position="373"/>
        <end position="397"/>
    </location>
</feature>
<dbReference type="AlphaFoldDB" id="A0A1S1NK19"/>
<dbReference type="InterPro" id="IPR013525">
    <property type="entry name" value="ABC2_TM"/>
</dbReference>
<accession>A0A1S1NK19</accession>
<evidence type="ECO:0000256" key="4">
    <source>
        <dbReference type="ARBA" id="ARBA00023136"/>
    </source>
</evidence>
<evidence type="ECO:0000256" key="5">
    <source>
        <dbReference type="SAM" id="Phobius"/>
    </source>
</evidence>
<dbReference type="Gene3D" id="3.40.1710.10">
    <property type="entry name" value="abc type-2 transporter like domain"/>
    <property type="match status" value="1"/>
</dbReference>
<evidence type="ECO:0000256" key="1">
    <source>
        <dbReference type="ARBA" id="ARBA00004141"/>
    </source>
</evidence>
<reference evidence="8" key="3">
    <citation type="submission" date="2018-01" db="EMBL/GenBank/DDBJ databases">
        <authorList>
            <person name="Gaut B.S."/>
            <person name="Morton B.R."/>
            <person name="Clegg M.T."/>
            <person name="Duvall M.R."/>
        </authorList>
    </citation>
    <scope>NUCLEOTIDE SEQUENCE</scope>
    <source>
        <strain evidence="8">ATCC BAA-2683</strain>
    </source>
</reference>
<dbReference type="InterPro" id="IPR017500">
    <property type="entry name" value="Phage_infect_YhgE_N"/>
</dbReference>
<reference evidence="8 10" key="2">
    <citation type="journal article" date="2017" name="Int. J. Syst. Evol. Microbiol.">
        <title>Mycobacterium talmoniae sp. nov., a slowly growing mycobacterium isolated from human respiratory samples.</title>
        <authorList>
            <person name="Davidson R.M."/>
            <person name="DeGroote M.A."/>
            <person name="Marola J.L."/>
            <person name="Buss S."/>
            <person name="Jones V."/>
            <person name="McNeil M.R."/>
            <person name="Freifeld A.G."/>
            <person name="Elaine Epperson L."/>
            <person name="Hasan N.A."/>
            <person name="Jackson M."/>
            <person name="Iwen P.C."/>
            <person name="Salfinger M."/>
            <person name="Strong M."/>
        </authorList>
    </citation>
    <scope>NUCLEOTIDE SEQUENCE [LARGE SCALE GENOMIC DNA]</scope>
    <source>
        <strain evidence="8 10">ATCC BAA-2683</strain>
    </source>
</reference>
<dbReference type="NCBIfam" id="TIGR03061">
    <property type="entry name" value="pip_yhgE_Nterm"/>
    <property type="match status" value="1"/>
</dbReference>
<dbReference type="Proteomes" id="UP000179734">
    <property type="component" value="Unassembled WGS sequence"/>
</dbReference>
<comment type="caution">
    <text evidence="7">The sequence shown here is derived from an EMBL/GenBank/DDBJ whole genome shotgun (WGS) entry which is preliminary data.</text>
</comment>
<keyword evidence="9" id="KW-1185">Reference proteome</keyword>
<dbReference type="GO" id="GO:0140359">
    <property type="term" value="F:ABC-type transporter activity"/>
    <property type="evidence" value="ECO:0007669"/>
    <property type="project" value="InterPro"/>
</dbReference>
<dbReference type="InterPro" id="IPR023908">
    <property type="entry name" value="xxxLxxG_rpt"/>
</dbReference>
<keyword evidence="3 5" id="KW-1133">Transmembrane helix</keyword>
<evidence type="ECO:0000313" key="7">
    <source>
        <dbReference type="EMBL" id="OHV04336.1"/>
    </source>
</evidence>
<dbReference type="EMBL" id="PPEA01000229">
    <property type="protein sequence ID" value="PQM48166.1"/>
    <property type="molecule type" value="Genomic_DNA"/>
</dbReference>
<evidence type="ECO:0000313" key="9">
    <source>
        <dbReference type="Proteomes" id="UP000179734"/>
    </source>
</evidence>
<name>A0A1S1NK19_9MYCO</name>
<feature type="transmembrane region" description="Helical" evidence="5">
    <location>
        <begin position="476"/>
        <end position="504"/>
    </location>
</feature>
<feature type="domain" description="ABC-2 type transporter transmembrane" evidence="6">
    <location>
        <begin position="19"/>
        <end position="181"/>
    </location>
</feature>
<proteinExistence type="predicted"/>
<comment type="subcellular location">
    <subcellularLocation>
        <location evidence="1">Membrane</location>
        <topology evidence="1">Multi-pass membrane protein</topology>
    </subcellularLocation>
</comment>
<feature type="transmembrane region" description="Helical" evidence="5">
    <location>
        <begin position="21"/>
        <end position="41"/>
    </location>
</feature>